<evidence type="ECO:0000259" key="1">
    <source>
        <dbReference type="Pfam" id="PF13966"/>
    </source>
</evidence>
<organism evidence="2">
    <name type="scientific">Manihot esculenta</name>
    <name type="common">Cassava</name>
    <name type="synonym">Jatropha manihot</name>
    <dbReference type="NCBI Taxonomy" id="3983"/>
    <lineage>
        <taxon>Eukaryota</taxon>
        <taxon>Viridiplantae</taxon>
        <taxon>Streptophyta</taxon>
        <taxon>Embryophyta</taxon>
        <taxon>Tracheophyta</taxon>
        <taxon>Spermatophyta</taxon>
        <taxon>Magnoliopsida</taxon>
        <taxon>eudicotyledons</taxon>
        <taxon>Gunneridae</taxon>
        <taxon>Pentapetalae</taxon>
        <taxon>rosids</taxon>
        <taxon>fabids</taxon>
        <taxon>Malpighiales</taxon>
        <taxon>Euphorbiaceae</taxon>
        <taxon>Crotonoideae</taxon>
        <taxon>Manihoteae</taxon>
        <taxon>Manihot</taxon>
    </lineage>
</organism>
<protein>
    <recommendedName>
        <fullName evidence="1">Reverse transcriptase zinc-binding domain-containing protein</fullName>
    </recommendedName>
</protein>
<proteinExistence type="predicted"/>
<gene>
    <name evidence="2" type="ORF">MANES_05G150600</name>
</gene>
<evidence type="ECO:0000313" key="2">
    <source>
        <dbReference type="EMBL" id="OAY50618.1"/>
    </source>
</evidence>
<dbReference type="InterPro" id="IPR026960">
    <property type="entry name" value="RVT-Znf"/>
</dbReference>
<name>A0A2C9VYN6_MANES</name>
<dbReference type="PANTHER" id="PTHR47074:SF11">
    <property type="entry name" value="REVERSE TRANSCRIPTASE-LIKE PROTEIN"/>
    <property type="match status" value="1"/>
</dbReference>
<accession>A0A2C9VYN6</accession>
<dbReference type="PANTHER" id="PTHR47074">
    <property type="entry name" value="BNAC02G40300D PROTEIN"/>
    <property type="match status" value="1"/>
</dbReference>
<dbReference type="AlphaFoldDB" id="A0A2C9VYN6"/>
<dbReference type="Pfam" id="PF13966">
    <property type="entry name" value="zf-RVT"/>
    <property type="match status" value="1"/>
</dbReference>
<feature type="domain" description="Reverse transcriptase zinc-binding" evidence="1">
    <location>
        <begin position="145"/>
        <end position="233"/>
    </location>
</feature>
<dbReference type="EMBL" id="CM004391">
    <property type="protein sequence ID" value="OAY50618.1"/>
    <property type="molecule type" value="Genomic_DNA"/>
</dbReference>
<reference evidence="2" key="1">
    <citation type="submission" date="2016-02" db="EMBL/GenBank/DDBJ databases">
        <title>WGS assembly of Manihot esculenta.</title>
        <authorList>
            <person name="Bredeson J.V."/>
            <person name="Prochnik S.E."/>
            <person name="Lyons J.B."/>
            <person name="Schmutz J."/>
            <person name="Grimwood J."/>
            <person name="Vrebalov J."/>
            <person name="Bart R.S."/>
            <person name="Amuge T."/>
            <person name="Ferguson M.E."/>
            <person name="Green R."/>
            <person name="Putnam N."/>
            <person name="Stites J."/>
            <person name="Rounsley S."/>
            <person name="Rokhsar D.S."/>
        </authorList>
    </citation>
    <scope>NUCLEOTIDE SEQUENCE [LARGE SCALE GENOMIC DNA]</scope>
    <source>
        <tissue evidence="2">Leaf</tissue>
    </source>
</reference>
<dbReference type="InterPro" id="IPR052929">
    <property type="entry name" value="RNase_H-like_EbsB-rel"/>
</dbReference>
<sequence length="341" mass="39264">MGWRLISEPDSLVSNTLKQRYFPNSDFFHSELGNNPSFIWKSIWIAKELLQKGCRRRIGSGDETFVYHHPWLPDEENPFIQAIPAEGNTLLRVATLLDGEGRRCDEEKLEEFLQPQDIELAKRIPVSYCVRRDTWGLVHETHRIYIVKSGYRVVMEQVQTRLDNSDFWSVVWEAHMPLKVKHHLWRALINTLPCNEILRSRHVEVMIACKICEYNAETISQALLYCLAAKEIWLQSYVGPVMHLSRQILVEWKATQVLEGNDKAGSVAIISWKPSNRFEVKCNFDVSLQNGKFGFGGILRDSNGLCMAGFSSSTPAVEDPKLDEALCFREALNWLKSLNHM</sequence>